<name>F2JZ35_MARM1</name>
<dbReference type="EMBL" id="CP002583">
    <property type="protein sequence ID" value="ADZ92013.1"/>
    <property type="molecule type" value="Genomic_DNA"/>
</dbReference>
<dbReference type="STRING" id="717774.Marme_2788"/>
<dbReference type="Pfam" id="PF24731">
    <property type="entry name" value="DUF7683"/>
    <property type="match status" value="1"/>
</dbReference>
<dbReference type="PATRIC" id="fig|717774.3.peg.2871"/>
<dbReference type="InterPro" id="IPR056100">
    <property type="entry name" value="DUF7683"/>
</dbReference>
<protein>
    <recommendedName>
        <fullName evidence="1">DUF7683 domain-containing protein</fullName>
    </recommendedName>
</protein>
<dbReference type="eggNOG" id="ENOG503467B">
    <property type="taxonomic scope" value="Bacteria"/>
</dbReference>
<evidence type="ECO:0000313" key="3">
    <source>
        <dbReference type="Proteomes" id="UP000001062"/>
    </source>
</evidence>
<keyword evidence="3" id="KW-1185">Reference proteome</keyword>
<dbReference type="KEGG" id="mme:Marme_2788"/>
<evidence type="ECO:0000259" key="1">
    <source>
        <dbReference type="Pfam" id="PF24731"/>
    </source>
</evidence>
<sequence length="84" mass="9956">MLSKLGATSQNFLKKTEELIAEYDLKSFDLVKFQNELNEPNNRNPMFDCYPIKKENVKFIENYTINNIAWDFKNKSYFVEAHAI</sequence>
<dbReference type="AlphaFoldDB" id="F2JZ35"/>
<dbReference type="Proteomes" id="UP000001062">
    <property type="component" value="Chromosome"/>
</dbReference>
<feature type="domain" description="DUF7683" evidence="1">
    <location>
        <begin position="12"/>
        <end position="80"/>
    </location>
</feature>
<dbReference type="HOGENOM" id="CLU_2523622_0_0_6"/>
<proteinExistence type="predicted"/>
<gene>
    <name evidence="2" type="ordered locus">Marme_2788</name>
</gene>
<reference evidence="2 3" key="1">
    <citation type="journal article" date="2012" name="Stand. Genomic Sci.">
        <title>Complete genome sequence of the melanogenic marine bacterium Marinomonas mediterranea type strain (MMB-1(T)).</title>
        <authorList>
            <person name="Lucas-Elio P."/>
            <person name="Goodwin L."/>
            <person name="Woyke T."/>
            <person name="Pitluck S."/>
            <person name="Nolan M."/>
            <person name="Kyrpides N.C."/>
            <person name="Detter J.C."/>
            <person name="Copeland A."/>
            <person name="Teshima H."/>
            <person name="Bruce D."/>
            <person name="Detter C."/>
            <person name="Tapia R."/>
            <person name="Han S."/>
            <person name="Land M.L."/>
            <person name="Ivanova N."/>
            <person name="Mikhailova N."/>
            <person name="Johnston A.W."/>
            <person name="Sanchez-Amat A."/>
        </authorList>
    </citation>
    <scope>NUCLEOTIDE SEQUENCE [LARGE SCALE GENOMIC DNA]</scope>
    <source>
        <strain evidence="3">ATCC 700492 / JCM 21426 / NBRC 103028 / MMB-1</strain>
    </source>
</reference>
<evidence type="ECO:0000313" key="2">
    <source>
        <dbReference type="EMBL" id="ADZ92013.1"/>
    </source>
</evidence>
<accession>F2JZ35</accession>
<organism evidence="2 3">
    <name type="scientific">Marinomonas mediterranea (strain ATCC 700492 / JCM 21426 / NBRC 103028 / MMB-1)</name>
    <dbReference type="NCBI Taxonomy" id="717774"/>
    <lineage>
        <taxon>Bacteria</taxon>
        <taxon>Pseudomonadati</taxon>
        <taxon>Pseudomonadota</taxon>
        <taxon>Gammaproteobacteria</taxon>
        <taxon>Oceanospirillales</taxon>
        <taxon>Oceanospirillaceae</taxon>
        <taxon>Marinomonas</taxon>
    </lineage>
</organism>